<keyword evidence="6" id="KW-0325">Glycoprotein</keyword>
<sequence>MFGLSFITVFVLLFTRSALSQTDPLFLTPLIKSGNITEARSLSLVLELPNSSVDIPSRPSYSGFITVNETYNSNLFFWFFPATSNDTQAEKTPIVLWLDGGPGVSNFLTIFTQNGPFSVAMSLNGTFGLKHRPEDWTVNTSIIYLENPVDVGFSFTSDPAGLPKTSEEAAVDSIEFLRQFFLLFPEYDSNPFFLVGQSYGGHFAPAVGTAIHQRNKENQQPTLNFQGMLLIAPWTNPLVQVDSYAEFFYHTALIDERTRQEIATQQKLIQGLINEEKFDEAKDVWTDMLLNPSSIFNSGSGFTTALTLLEDQLDATSFYFVNYVELPEFRQALHVGNLTYTLVSEAIQQSMSEEFMASKSEHVEELLRAEKYKIIVATGQLDLTVTHTGMEKMLNGFVWSGQNEWKTTNRTVWRSANGHVAGYKKEALHLTMYLIRNAGHLLIGDQMEWSLELVNEIFAV</sequence>
<dbReference type="PRINTS" id="PR00724">
    <property type="entry name" value="CRBOXYPTASEC"/>
</dbReference>
<keyword evidence="4 7" id="KW-0732">Signal</keyword>
<dbReference type="EMBL" id="WJQU01000004">
    <property type="protein sequence ID" value="KAJ6635073.1"/>
    <property type="molecule type" value="Genomic_DNA"/>
</dbReference>
<dbReference type="OrthoDB" id="443318at2759"/>
<comment type="similarity">
    <text evidence="1">Belongs to the peptidase S10 family.</text>
</comment>
<evidence type="ECO:0000256" key="3">
    <source>
        <dbReference type="ARBA" id="ARBA00022670"/>
    </source>
</evidence>
<evidence type="ECO:0000256" key="1">
    <source>
        <dbReference type="ARBA" id="ARBA00009431"/>
    </source>
</evidence>
<evidence type="ECO:0000256" key="4">
    <source>
        <dbReference type="ARBA" id="ARBA00022729"/>
    </source>
</evidence>
<proteinExistence type="inferred from homology"/>
<keyword evidence="5" id="KW-0378">Hydrolase</keyword>
<dbReference type="GO" id="GO:0006508">
    <property type="term" value="P:proteolysis"/>
    <property type="evidence" value="ECO:0007669"/>
    <property type="project" value="UniProtKB-KW"/>
</dbReference>
<feature type="signal peptide" evidence="7">
    <location>
        <begin position="1"/>
        <end position="20"/>
    </location>
</feature>
<name>A0A9Q0MN94_9DIPT</name>
<dbReference type="Gene3D" id="3.40.50.1820">
    <property type="entry name" value="alpha/beta hydrolase"/>
    <property type="match status" value="1"/>
</dbReference>
<evidence type="ECO:0000313" key="9">
    <source>
        <dbReference type="Proteomes" id="UP001151699"/>
    </source>
</evidence>
<keyword evidence="9" id="KW-1185">Reference proteome</keyword>
<evidence type="ECO:0000256" key="5">
    <source>
        <dbReference type="ARBA" id="ARBA00022801"/>
    </source>
</evidence>
<dbReference type="AlphaFoldDB" id="A0A9Q0MN94"/>
<dbReference type="PANTHER" id="PTHR11802">
    <property type="entry name" value="SERINE PROTEASE FAMILY S10 SERINE CARBOXYPEPTIDASE"/>
    <property type="match status" value="1"/>
</dbReference>
<evidence type="ECO:0000256" key="2">
    <source>
        <dbReference type="ARBA" id="ARBA00022645"/>
    </source>
</evidence>
<protein>
    <submittedName>
        <fullName evidence="8">Serine carboxypeptidase CPVL</fullName>
    </submittedName>
</protein>
<dbReference type="InterPro" id="IPR029058">
    <property type="entry name" value="AB_hydrolase_fold"/>
</dbReference>
<keyword evidence="3" id="KW-0645">Protease</keyword>
<dbReference type="Proteomes" id="UP001151699">
    <property type="component" value="Chromosome C"/>
</dbReference>
<dbReference type="InterPro" id="IPR001563">
    <property type="entry name" value="Peptidase_S10"/>
</dbReference>
<evidence type="ECO:0000256" key="6">
    <source>
        <dbReference type="ARBA" id="ARBA00023180"/>
    </source>
</evidence>
<gene>
    <name evidence="8" type="primary">CPVL_1</name>
    <name evidence="8" type="ORF">Bhyg_13656</name>
</gene>
<comment type="caution">
    <text evidence="8">The sequence shown here is derived from an EMBL/GenBank/DDBJ whole genome shotgun (WGS) entry which is preliminary data.</text>
</comment>
<dbReference type="SUPFAM" id="SSF53474">
    <property type="entry name" value="alpha/beta-Hydrolases"/>
    <property type="match status" value="1"/>
</dbReference>
<accession>A0A9Q0MN94</accession>
<dbReference type="GO" id="GO:0004185">
    <property type="term" value="F:serine-type carboxypeptidase activity"/>
    <property type="evidence" value="ECO:0007669"/>
    <property type="project" value="InterPro"/>
</dbReference>
<evidence type="ECO:0000256" key="7">
    <source>
        <dbReference type="SAM" id="SignalP"/>
    </source>
</evidence>
<feature type="chain" id="PRO_5040334890" evidence="7">
    <location>
        <begin position="21"/>
        <end position="460"/>
    </location>
</feature>
<reference evidence="8" key="1">
    <citation type="submission" date="2022-07" db="EMBL/GenBank/DDBJ databases">
        <authorList>
            <person name="Trinca V."/>
            <person name="Uliana J.V.C."/>
            <person name="Torres T.T."/>
            <person name="Ward R.J."/>
            <person name="Monesi N."/>
        </authorList>
    </citation>
    <scope>NUCLEOTIDE SEQUENCE</scope>
    <source>
        <strain evidence="8">HSMRA1968</strain>
        <tissue evidence="8">Whole embryos</tissue>
    </source>
</reference>
<organism evidence="8 9">
    <name type="scientific">Pseudolycoriella hygida</name>
    <dbReference type="NCBI Taxonomy" id="35572"/>
    <lineage>
        <taxon>Eukaryota</taxon>
        <taxon>Metazoa</taxon>
        <taxon>Ecdysozoa</taxon>
        <taxon>Arthropoda</taxon>
        <taxon>Hexapoda</taxon>
        <taxon>Insecta</taxon>
        <taxon>Pterygota</taxon>
        <taxon>Neoptera</taxon>
        <taxon>Endopterygota</taxon>
        <taxon>Diptera</taxon>
        <taxon>Nematocera</taxon>
        <taxon>Sciaroidea</taxon>
        <taxon>Sciaridae</taxon>
        <taxon>Pseudolycoriella</taxon>
    </lineage>
</organism>
<dbReference type="PANTHER" id="PTHR11802:SF472">
    <property type="entry name" value="SERINE CARBOXYPEPTIDASE CPVL-RELATED"/>
    <property type="match status" value="1"/>
</dbReference>
<evidence type="ECO:0000313" key="8">
    <source>
        <dbReference type="EMBL" id="KAJ6635073.1"/>
    </source>
</evidence>
<keyword evidence="2 8" id="KW-0121">Carboxypeptidase</keyword>
<dbReference type="Pfam" id="PF00450">
    <property type="entry name" value="Peptidase_S10"/>
    <property type="match status" value="1"/>
</dbReference>